<dbReference type="NCBIfam" id="NF033542">
    <property type="entry name" value="transpos_IS110"/>
    <property type="match status" value="1"/>
</dbReference>
<dbReference type="Pfam" id="PF02371">
    <property type="entry name" value="Transposase_20"/>
    <property type="match status" value="1"/>
</dbReference>
<comment type="caution">
    <text evidence="4">The sequence shown here is derived from an EMBL/GenBank/DDBJ whole genome shotgun (WGS) entry which is preliminary data.</text>
</comment>
<dbReference type="PANTHER" id="PTHR33055:SF15">
    <property type="entry name" value="TRANSPOSASE-RELATED"/>
    <property type="match status" value="1"/>
</dbReference>
<dbReference type="GO" id="GO:0006313">
    <property type="term" value="P:DNA transposition"/>
    <property type="evidence" value="ECO:0007669"/>
    <property type="project" value="InterPro"/>
</dbReference>
<evidence type="ECO:0000313" key="7">
    <source>
        <dbReference type="Proteomes" id="UP000194933"/>
    </source>
</evidence>
<evidence type="ECO:0000313" key="3">
    <source>
        <dbReference type="EMBL" id="OTP10884.1"/>
    </source>
</evidence>
<dbReference type="EMBL" id="NGMO01000002">
    <property type="protein sequence ID" value="OTP10884.1"/>
    <property type="molecule type" value="Genomic_DNA"/>
</dbReference>
<evidence type="ECO:0000313" key="5">
    <source>
        <dbReference type="EMBL" id="OTP11336.1"/>
    </source>
</evidence>
<dbReference type="InterPro" id="IPR003346">
    <property type="entry name" value="Transposase_20"/>
</dbReference>
<dbReference type="RefSeq" id="WP_086284198.1">
    <property type="nucleotide sequence ID" value="NZ_NGMO01000002.1"/>
</dbReference>
<feature type="domain" description="Transposase IS116/IS110/IS902 C-terminal" evidence="2">
    <location>
        <begin position="255"/>
        <end position="341"/>
    </location>
</feature>
<sequence length="376" mass="42940">MEIIYECCAGLDVHQSNVVACVLQGPLTSTRPKKHLQKFDTTTKGLLALHEWLTDFDCEIVAMESTGIYWKPVWHILQGNFDLVLANPYKIKNIPGQKTDKKDASWIAKLLRVGLIPKSFVPEEPIQDLRELTRLRKMWIESRNREKNRAHKILQTAGIKITSYMTDIFGLSGRNLLNLLINEEDITAEKVEAAVYTSLKFKVPELVEGLTGFFRSHHKFLLAQILDVIDMYNSKIGELETKIAEYLLPYQKQMDNLLTIPGISTDSAAVIISEFGIHMNQFSSAERLASWVGLCPGNNESAGKRRSTRISKGNAYAKRVLCQCAYSACKSNHQRFKNYYQRICRNRGGKRAIVAVAHLITRIIYYMLLRNEVYHE</sequence>
<organism evidence="4 7">
    <name type="scientific">Candidatus Enterococcus wittei</name>
    <dbReference type="NCBI Taxonomy" id="1987383"/>
    <lineage>
        <taxon>Bacteria</taxon>
        <taxon>Bacillati</taxon>
        <taxon>Bacillota</taxon>
        <taxon>Bacilli</taxon>
        <taxon>Lactobacillales</taxon>
        <taxon>Enterococcaceae</taxon>
        <taxon>Enterococcus</taxon>
    </lineage>
</organism>
<dbReference type="Proteomes" id="UP000194933">
    <property type="component" value="Unassembled WGS sequence"/>
</dbReference>
<dbReference type="GO" id="GO:0004803">
    <property type="term" value="F:transposase activity"/>
    <property type="evidence" value="ECO:0007669"/>
    <property type="project" value="InterPro"/>
</dbReference>
<dbReference type="InterPro" id="IPR047650">
    <property type="entry name" value="Transpos_IS110"/>
</dbReference>
<feature type="domain" description="Transposase IS110-like N-terminal" evidence="1">
    <location>
        <begin position="9"/>
        <end position="156"/>
    </location>
</feature>
<reference evidence="4 7" key="1">
    <citation type="submission" date="2017-05" db="EMBL/GenBank/DDBJ databases">
        <title>The Genome Sequence of Enterococcus sp. 10A9_DIV0425.</title>
        <authorList>
            <consortium name="The Broad Institute Genomics Platform"/>
            <consortium name="The Broad Institute Genomic Center for Infectious Diseases"/>
            <person name="Earl A."/>
            <person name="Manson A."/>
            <person name="Schwartman J."/>
            <person name="Gilmore M."/>
            <person name="Abouelleil A."/>
            <person name="Cao P."/>
            <person name="Chapman S."/>
            <person name="Cusick C."/>
            <person name="Shea T."/>
            <person name="Young S."/>
            <person name="Neafsey D."/>
            <person name="Nusbaum C."/>
            <person name="Birren B."/>
        </authorList>
    </citation>
    <scope>NUCLEOTIDE SEQUENCE [LARGE SCALE GENOMIC DNA]</scope>
    <source>
        <strain evidence="4 7">10A9_DIV0425</strain>
    </source>
</reference>
<dbReference type="InterPro" id="IPR002525">
    <property type="entry name" value="Transp_IS110-like_N"/>
</dbReference>
<dbReference type="Pfam" id="PF01548">
    <property type="entry name" value="DEDD_Tnp_IS110"/>
    <property type="match status" value="1"/>
</dbReference>
<proteinExistence type="predicted"/>
<evidence type="ECO:0000313" key="6">
    <source>
        <dbReference type="EMBL" id="OTP11425.1"/>
    </source>
</evidence>
<dbReference type="AlphaFoldDB" id="A0A242K0I8"/>
<dbReference type="EMBL" id="NGMO01000002">
    <property type="protein sequence ID" value="OTP11425.1"/>
    <property type="molecule type" value="Genomic_DNA"/>
</dbReference>
<evidence type="ECO:0000259" key="1">
    <source>
        <dbReference type="Pfam" id="PF01548"/>
    </source>
</evidence>
<name>A0A242K0I8_9ENTE</name>
<evidence type="ECO:0000259" key="2">
    <source>
        <dbReference type="Pfam" id="PF02371"/>
    </source>
</evidence>
<dbReference type="PANTHER" id="PTHR33055">
    <property type="entry name" value="TRANSPOSASE FOR INSERTION SEQUENCE ELEMENT IS1111A"/>
    <property type="match status" value="1"/>
</dbReference>
<evidence type="ECO:0000313" key="4">
    <source>
        <dbReference type="EMBL" id="OTP11177.1"/>
    </source>
</evidence>
<gene>
    <name evidence="3" type="ORF">A5844_001018</name>
    <name evidence="4" type="ORF">A5844_001311</name>
    <name evidence="5" type="ORF">A5844_001471</name>
    <name evidence="6" type="ORF">A5844_001560</name>
</gene>
<dbReference type="EMBL" id="NGMO01000002">
    <property type="protein sequence ID" value="OTP11177.1"/>
    <property type="molecule type" value="Genomic_DNA"/>
</dbReference>
<keyword evidence="7" id="KW-1185">Reference proteome</keyword>
<accession>A0A242K0I8</accession>
<dbReference type="GO" id="GO:0003677">
    <property type="term" value="F:DNA binding"/>
    <property type="evidence" value="ECO:0007669"/>
    <property type="project" value="InterPro"/>
</dbReference>
<protein>
    <submittedName>
        <fullName evidence="4">Uncharacterized protein</fullName>
    </submittedName>
</protein>
<dbReference type="EMBL" id="NGMO01000002">
    <property type="protein sequence ID" value="OTP11336.1"/>
    <property type="molecule type" value="Genomic_DNA"/>
</dbReference>